<dbReference type="EMBL" id="FWEW01003658">
    <property type="protein sequence ID" value="SLM40312.1"/>
    <property type="molecule type" value="Genomic_DNA"/>
</dbReference>
<reference evidence="1 4" key="3">
    <citation type="submission" date="2019-09" db="EMBL/GenBank/DDBJ databases">
        <title>The hologenome of the rock-dwelling lichen Lasallia pustulata.</title>
        <authorList>
            <person name="Greshake Tzovaras B."/>
            <person name="Segers F."/>
            <person name="Bicker A."/>
            <person name="Dal Grande F."/>
            <person name="Otte J."/>
            <person name="Hankeln T."/>
            <person name="Schmitt I."/>
            <person name="Ebersberger I."/>
        </authorList>
    </citation>
    <scope>NUCLEOTIDE SEQUENCE [LARGE SCALE GENOMIC DNA]</scope>
    <source>
        <strain evidence="1">A1-1</strain>
    </source>
</reference>
<evidence type="ECO:0000313" key="4">
    <source>
        <dbReference type="Proteomes" id="UP000324767"/>
    </source>
</evidence>
<dbReference type="EMBL" id="VXIT01000016">
    <property type="protein sequence ID" value="KAA6407700.1"/>
    <property type="molecule type" value="Genomic_DNA"/>
</dbReference>
<reference evidence="3" key="2">
    <citation type="submission" date="2017-03" db="EMBL/GenBank/DDBJ databases">
        <authorList>
            <person name="Sharma R."/>
            <person name="Thines M."/>
        </authorList>
    </citation>
    <scope>NUCLEOTIDE SEQUENCE [LARGE SCALE GENOMIC DNA]</scope>
</reference>
<name>A0A1W5DBJ9_9LECA</name>
<proteinExistence type="predicted"/>
<evidence type="ECO:0000313" key="2">
    <source>
        <dbReference type="EMBL" id="SLM40312.1"/>
    </source>
</evidence>
<organism evidence="2 3">
    <name type="scientific">Lasallia pustulata</name>
    <dbReference type="NCBI Taxonomy" id="136370"/>
    <lineage>
        <taxon>Eukaryota</taxon>
        <taxon>Fungi</taxon>
        <taxon>Dikarya</taxon>
        <taxon>Ascomycota</taxon>
        <taxon>Pezizomycotina</taxon>
        <taxon>Lecanoromycetes</taxon>
        <taxon>OSLEUM clade</taxon>
        <taxon>Umbilicariomycetidae</taxon>
        <taxon>Umbilicariales</taxon>
        <taxon>Umbilicariaceae</taxon>
        <taxon>Lasallia</taxon>
    </lineage>
</organism>
<accession>A0A1W5DBJ9</accession>
<sequence>MHIFLLLALLISLPILLFVAYLAISSCLGDRFRARISGFTLNPRHAVYDRSYLRTMTNSGPALSEQIEMHDIMNDNIDEDYA</sequence>
<dbReference type="Proteomes" id="UP000324767">
    <property type="component" value="Unassembled WGS sequence"/>
</dbReference>
<evidence type="ECO:0000313" key="1">
    <source>
        <dbReference type="EMBL" id="KAA6407700.1"/>
    </source>
</evidence>
<reference evidence="2" key="1">
    <citation type="submission" date="2017-03" db="EMBL/GenBank/DDBJ databases">
        <authorList>
            <person name="Afonso C.L."/>
            <person name="Miller P.J."/>
            <person name="Scott M.A."/>
            <person name="Spackman E."/>
            <person name="Goraichik I."/>
            <person name="Dimitrov K.M."/>
            <person name="Suarez D.L."/>
            <person name="Swayne D.E."/>
        </authorList>
    </citation>
    <scope>NUCLEOTIDE SEQUENCE [LARGE SCALE GENOMIC DNA]</scope>
</reference>
<dbReference type="OrthoDB" id="5391288at2759"/>
<protein>
    <submittedName>
        <fullName evidence="2">Uncharacterized protein</fullName>
    </submittedName>
</protein>
<dbReference type="AlphaFoldDB" id="A0A1W5DBJ9"/>
<dbReference type="Proteomes" id="UP000192927">
    <property type="component" value="Unassembled WGS sequence"/>
</dbReference>
<keyword evidence="3" id="KW-1185">Reference proteome</keyword>
<evidence type="ECO:0000313" key="3">
    <source>
        <dbReference type="Proteomes" id="UP000192927"/>
    </source>
</evidence>
<gene>
    <name evidence="1" type="ORF">FRX48_08538</name>
</gene>